<gene>
    <name evidence="9" type="ORF">EZS28_032642</name>
</gene>
<dbReference type="Gene3D" id="3.30.200.20">
    <property type="entry name" value="Phosphorylase Kinase, domain 1"/>
    <property type="match status" value="1"/>
</dbReference>
<keyword evidence="4 9" id="KW-0418">Kinase</keyword>
<evidence type="ECO:0000256" key="6">
    <source>
        <dbReference type="PROSITE-ProRule" id="PRU10141"/>
    </source>
</evidence>
<dbReference type="Pfam" id="PF00069">
    <property type="entry name" value="Pkinase"/>
    <property type="match status" value="1"/>
</dbReference>
<dbReference type="FunFam" id="1.10.510.10:FF:000624">
    <property type="entry name" value="Mitogen-activated protein kinase"/>
    <property type="match status" value="1"/>
</dbReference>
<protein>
    <submittedName>
        <fullName evidence="9">Putative Serine/threonine-protein kinase MAK</fullName>
    </submittedName>
</protein>
<feature type="region of interest" description="Disordered" evidence="7">
    <location>
        <begin position="459"/>
        <end position="548"/>
    </location>
</feature>
<evidence type="ECO:0000313" key="10">
    <source>
        <dbReference type="Proteomes" id="UP000324800"/>
    </source>
</evidence>
<sequence length="548" mass="62060">MNRFKFMKLLGDGSYGTVTKAQNTETGELVAVKKIKQKFTSWDECVNLREVKALKKLSHLNIVQLIELVRQGQDLYFIFELLEGNIYQKMKYPEKPFTEERIKNVIYQTLSGLNYMHTNGLFHRDIKPENLLVNGDTLKIADLGLAREIRSLPPYTEYISTRWYRAPEVLLRCRHYSSPIDIWAVGCITAEMFNKSPLFAGTSEIDQLFKIFSVMGAPNSSEWNEGVQQASNLGIRFPSCSPVSLAELIPSASIDAIDLIQKLLIFNPTHRLTAAEALQHRWFSGFIPTYTEGKSKFASNSNISVRIGSNLNSDRQNEKDNFDFGYGQSLLDELTSGKQPTFQTFIGDREIENDDSGKLSDNSSNNNSNKNMDKLNDNMGSKDRLVDAYNDQLKENSRLNDQQKGKYNQRSQPELKHKENRRVQSAKQLINNFTFQLTEDEDDDFFNFIQNDNIISPVNKVGNKSQSPHSQSPSQLSQQSQLSLQSKLSNQQNNSNQQQQQSNPQLTTSPMMNLLPQVPSNQQNPLRISSPSSTSMSSPSSTSISCAK</sequence>
<evidence type="ECO:0000256" key="2">
    <source>
        <dbReference type="ARBA" id="ARBA00022679"/>
    </source>
</evidence>
<feature type="compositionally biased region" description="Basic and acidic residues" evidence="7">
    <location>
        <begin position="371"/>
        <end position="382"/>
    </location>
</feature>
<feature type="compositionally biased region" description="Polar residues" evidence="7">
    <location>
        <begin position="518"/>
        <end position="527"/>
    </location>
</feature>
<dbReference type="InterPro" id="IPR008271">
    <property type="entry name" value="Ser/Thr_kinase_AS"/>
</dbReference>
<feature type="compositionally biased region" description="Low complexity" evidence="7">
    <location>
        <begin position="528"/>
        <end position="548"/>
    </location>
</feature>
<feature type="region of interest" description="Disordered" evidence="7">
    <location>
        <begin position="349"/>
        <end position="382"/>
    </location>
</feature>
<keyword evidence="2" id="KW-0808">Transferase</keyword>
<feature type="region of interest" description="Disordered" evidence="7">
    <location>
        <begin position="394"/>
        <end position="422"/>
    </location>
</feature>
<feature type="compositionally biased region" description="Basic and acidic residues" evidence="7">
    <location>
        <begin position="349"/>
        <end position="358"/>
    </location>
</feature>
<evidence type="ECO:0000256" key="5">
    <source>
        <dbReference type="ARBA" id="ARBA00022840"/>
    </source>
</evidence>
<dbReference type="GO" id="GO:0005524">
    <property type="term" value="F:ATP binding"/>
    <property type="evidence" value="ECO:0007669"/>
    <property type="project" value="UniProtKB-UniRule"/>
</dbReference>
<accession>A0A5J4UP16</accession>
<evidence type="ECO:0000313" key="9">
    <source>
        <dbReference type="EMBL" id="KAA6371832.1"/>
    </source>
</evidence>
<dbReference type="FunFam" id="3.30.200.20:FF:000545">
    <property type="entry name" value="CMGC family protein kinase"/>
    <property type="match status" value="1"/>
</dbReference>
<feature type="compositionally biased region" description="Low complexity" evidence="7">
    <location>
        <begin position="359"/>
        <end position="370"/>
    </location>
</feature>
<keyword evidence="3 6" id="KW-0547">Nucleotide-binding</keyword>
<dbReference type="PROSITE" id="PS50011">
    <property type="entry name" value="PROTEIN_KINASE_DOM"/>
    <property type="match status" value="1"/>
</dbReference>
<dbReference type="PROSITE" id="PS00107">
    <property type="entry name" value="PROTEIN_KINASE_ATP"/>
    <property type="match status" value="1"/>
</dbReference>
<dbReference type="PANTHER" id="PTHR24055">
    <property type="entry name" value="MITOGEN-ACTIVATED PROTEIN KINASE"/>
    <property type="match status" value="1"/>
</dbReference>
<dbReference type="Proteomes" id="UP000324800">
    <property type="component" value="Unassembled WGS sequence"/>
</dbReference>
<feature type="compositionally biased region" description="Basic and acidic residues" evidence="7">
    <location>
        <begin position="394"/>
        <end position="404"/>
    </location>
</feature>
<dbReference type="PROSITE" id="PS00108">
    <property type="entry name" value="PROTEIN_KINASE_ST"/>
    <property type="match status" value="1"/>
</dbReference>
<dbReference type="SMART" id="SM00220">
    <property type="entry name" value="S_TKc"/>
    <property type="match status" value="1"/>
</dbReference>
<dbReference type="InterPro" id="IPR050117">
    <property type="entry name" value="MAPK"/>
</dbReference>
<reference evidence="9 10" key="1">
    <citation type="submission" date="2019-03" db="EMBL/GenBank/DDBJ databases">
        <title>Single cell metagenomics reveals metabolic interactions within the superorganism composed of flagellate Streblomastix strix and complex community of Bacteroidetes bacteria on its surface.</title>
        <authorList>
            <person name="Treitli S.C."/>
            <person name="Kolisko M."/>
            <person name="Husnik F."/>
            <person name="Keeling P."/>
            <person name="Hampl V."/>
        </authorList>
    </citation>
    <scope>NUCLEOTIDE SEQUENCE [LARGE SCALE GENOMIC DNA]</scope>
    <source>
        <strain evidence="9">ST1C</strain>
    </source>
</reference>
<dbReference type="AlphaFoldDB" id="A0A5J4UP16"/>
<dbReference type="InterPro" id="IPR000719">
    <property type="entry name" value="Prot_kinase_dom"/>
</dbReference>
<feature type="binding site" evidence="6">
    <location>
        <position position="34"/>
    </location>
    <ligand>
        <name>ATP</name>
        <dbReference type="ChEBI" id="CHEBI:30616"/>
    </ligand>
</feature>
<evidence type="ECO:0000256" key="1">
    <source>
        <dbReference type="ARBA" id="ARBA00022527"/>
    </source>
</evidence>
<organism evidence="9 10">
    <name type="scientific">Streblomastix strix</name>
    <dbReference type="NCBI Taxonomy" id="222440"/>
    <lineage>
        <taxon>Eukaryota</taxon>
        <taxon>Metamonada</taxon>
        <taxon>Preaxostyla</taxon>
        <taxon>Oxymonadida</taxon>
        <taxon>Streblomastigidae</taxon>
        <taxon>Streblomastix</taxon>
    </lineage>
</organism>
<feature type="domain" description="Protein kinase" evidence="8">
    <location>
        <begin position="4"/>
        <end position="283"/>
    </location>
</feature>
<evidence type="ECO:0000256" key="4">
    <source>
        <dbReference type="ARBA" id="ARBA00022777"/>
    </source>
</evidence>
<proteinExistence type="predicted"/>
<evidence type="ECO:0000256" key="7">
    <source>
        <dbReference type="SAM" id="MobiDB-lite"/>
    </source>
</evidence>
<comment type="caution">
    <text evidence="9">The sequence shown here is derived from an EMBL/GenBank/DDBJ whole genome shotgun (WGS) entry which is preliminary data.</text>
</comment>
<dbReference type="CDD" id="cd07830">
    <property type="entry name" value="STKc_MAK_like"/>
    <property type="match status" value="1"/>
</dbReference>
<dbReference type="OrthoDB" id="2158884at2759"/>
<feature type="compositionally biased region" description="Low complexity" evidence="7">
    <location>
        <begin position="465"/>
        <end position="506"/>
    </location>
</feature>
<dbReference type="EMBL" id="SNRW01014121">
    <property type="protein sequence ID" value="KAA6371832.1"/>
    <property type="molecule type" value="Genomic_DNA"/>
</dbReference>
<evidence type="ECO:0000256" key="3">
    <source>
        <dbReference type="ARBA" id="ARBA00022741"/>
    </source>
</evidence>
<dbReference type="Gene3D" id="1.10.510.10">
    <property type="entry name" value="Transferase(Phosphotransferase) domain 1"/>
    <property type="match status" value="1"/>
</dbReference>
<name>A0A5J4UP16_9EUKA</name>
<dbReference type="InterPro" id="IPR017441">
    <property type="entry name" value="Protein_kinase_ATP_BS"/>
</dbReference>
<feature type="non-terminal residue" evidence="9">
    <location>
        <position position="548"/>
    </location>
</feature>
<dbReference type="InterPro" id="IPR011009">
    <property type="entry name" value="Kinase-like_dom_sf"/>
</dbReference>
<dbReference type="GO" id="GO:0004674">
    <property type="term" value="F:protein serine/threonine kinase activity"/>
    <property type="evidence" value="ECO:0007669"/>
    <property type="project" value="UniProtKB-KW"/>
</dbReference>
<keyword evidence="5 6" id="KW-0067">ATP-binding</keyword>
<evidence type="ECO:0000259" key="8">
    <source>
        <dbReference type="PROSITE" id="PS50011"/>
    </source>
</evidence>
<keyword evidence="1" id="KW-0723">Serine/threonine-protein kinase</keyword>
<dbReference type="SUPFAM" id="SSF56112">
    <property type="entry name" value="Protein kinase-like (PK-like)"/>
    <property type="match status" value="1"/>
</dbReference>